<dbReference type="Proteomes" id="UP000265520">
    <property type="component" value="Unassembled WGS sequence"/>
</dbReference>
<sequence>TTDEVGRQRGGWESKAHNSARRERVKLNMSLKMNVRLSLNFKLSTWTVNWK</sequence>
<evidence type="ECO:0000313" key="3">
    <source>
        <dbReference type="Proteomes" id="UP000265520"/>
    </source>
</evidence>
<organism evidence="2 3">
    <name type="scientific">Trifolium medium</name>
    <dbReference type="NCBI Taxonomy" id="97028"/>
    <lineage>
        <taxon>Eukaryota</taxon>
        <taxon>Viridiplantae</taxon>
        <taxon>Streptophyta</taxon>
        <taxon>Embryophyta</taxon>
        <taxon>Tracheophyta</taxon>
        <taxon>Spermatophyta</taxon>
        <taxon>Magnoliopsida</taxon>
        <taxon>eudicotyledons</taxon>
        <taxon>Gunneridae</taxon>
        <taxon>Pentapetalae</taxon>
        <taxon>rosids</taxon>
        <taxon>fabids</taxon>
        <taxon>Fabales</taxon>
        <taxon>Fabaceae</taxon>
        <taxon>Papilionoideae</taxon>
        <taxon>50 kb inversion clade</taxon>
        <taxon>NPAAA clade</taxon>
        <taxon>Hologalegina</taxon>
        <taxon>IRL clade</taxon>
        <taxon>Trifolieae</taxon>
        <taxon>Trifolium</taxon>
    </lineage>
</organism>
<comment type="caution">
    <text evidence="2">The sequence shown here is derived from an EMBL/GenBank/DDBJ whole genome shotgun (WGS) entry which is preliminary data.</text>
</comment>
<evidence type="ECO:0000256" key="1">
    <source>
        <dbReference type="SAM" id="MobiDB-lite"/>
    </source>
</evidence>
<name>A0A392P349_9FABA</name>
<proteinExistence type="predicted"/>
<reference evidence="2 3" key="1">
    <citation type="journal article" date="2018" name="Front. Plant Sci.">
        <title>Red Clover (Trifolium pratense) and Zigzag Clover (T. medium) - A Picture of Genomic Similarities and Differences.</title>
        <authorList>
            <person name="Dluhosova J."/>
            <person name="Istvanek J."/>
            <person name="Nedelnik J."/>
            <person name="Repkova J."/>
        </authorList>
    </citation>
    <scope>NUCLEOTIDE SEQUENCE [LARGE SCALE GENOMIC DNA]</scope>
    <source>
        <strain evidence="3">cv. 10/8</strain>
        <tissue evidence="2">Leaf</tissue>
    </source>
</reference>
<feature type="region of interest" description="Disordered" evidence="1">
    <location>
        <begin position="1"/>
        <end position="20"/>
    </location>
</feature>
<dbReference type="AlphaFoldDB" id="A0A392P349"/>
<evidence type="ECO:0000313" key="2">
    <source>
        <dbReference type="EMBL" id="MCI05839.1"/>
    </source>
</evidence>
<dbReference type="EMBL" id="LXQA010059917">
    <property type="protein sequence ID" value="MCI05839.1"/>
    <property type="molecule type" value="Genomic_DNA"/>
</dbReference>
<feature type="non-terminal residue" evidence="2">
    <location>
        <position position="1"/>
    </location>
</feature>
<keyword evidence="3" id="KW-1185">Reference proteome</keyword>
<protein>
    <submittedName>
        <fullName evidence="2">Uncharacterized protein</fullName>
    </submittedName>
</protein>
<accession>A0A392P349</accession>